<dbReference type="GO" id="GO:0004040">
    <property type="term" value="F:amidase activity"/>
    <property type="evidence" value="ECO:0007669"/>
    <property type="project" value="UniProtKB-EC"/>
</dbReference>
<organism evidence="2 3">
    <name type="scientific">Pseudooceanicola atlanticus</name>
    <dbReference type="NCBI Taxonomy" id="1461694"/>
    <lineage>
        <taxon>Bacteria</taxon>
        <taxon>Pseudomonadati</taxon>
        <taxon>Pseudomonadota</taxon>
        <taxon>Alphaproteobacteria</taxon>
        <taxon>Rhodobacterales</taxon>
        <taxon>Paracoccaceae</taxon>
        <taxon>Pseudooceanicola</taxon>
    </lineage>
</organism>
<feature type="domain" description="Amidase" evidence="1">
    <location>
        <begin position="24"/>
        <end position="445"/>
    </location>
</feature>
<dbReference type="InterPro" id="IPR000120">
    <property type="entry name" value="Amidase"/>
</dbReference>
<proteinExistence type="predicted"/>
<sequence>MTLIDIDATTLSAQIASGTTTAEEAMRACLDRIEEVNGQVNAIVALRDADDLMAEARAADAAPRKGWLHGIPVTVKDLANAAGLPTSMGSPAVAGFVPRQDDLFVSRMRAAGAIFIGKTNTPEFGLGSHTVNPVHGPTRNPYDATRSAGGSSGGAAAALAAGMQWVCDGSDMMGSLRNPAGWNNVYGFRPSWGRVPGEPAGDVYLHPLSTSGPMGRSPSDLAHLLDILSGPDPRLPLSTPAPALAGSLETDLTGRKLGWLGDWGGAWPMEDGVIAHCETALRGFEDMGCEVIPLDPPFPAEELWEAWITLRSFAVAARVGPLYDDPAKRALLRDDAIWEVERGRAFTAPEIQRASTIRSRWFQASVAMFGKVDAVLSPTAQCWPFPVDQAHPTQIAGQQMDTYHRWMECVIPASLIGLPSAGVPAGLGPDGLPMGVQITGPLHGDLGVLQLAQGWHHATDWPSRAPALRGTS</sequence>
<dbReference type="RefSeq" id="WP_043746754.1">
    <property type="nucleotide sequence ID" value="NZ_AQQX01000002.1"/>
</dbReference>
<comment type="caution">
    <text evidence="2">The sequence shown here is derived from an EMBL/GenBank/DDBJ whole genome shotgun (WGS) entry which is preliminary data.</text>
</comment>
<dbReference type="InterPro" id="IPR036928">
    <property type="entry name" value="AS_sf"/>
</dbReference>
<dbReference type="PANTHER" id="PTHR11895:SF76">
    <property type="entry name" value="INDOLEACETAMIDE HYDROLASE"/>
    <property type="match status" value="1"/>
</dbReference>
<reference evidence="2 3" key="1">
    <citation type="journal article" date="2015" name="Antonie Van Leeuwenhoek">
        <title>Pseudooceanicola atlanticus gen. nov. sp. nov., isolated from surface seawater of the Atlantic Ocean and reclassification of Oceanicola batsensis, Oceanicola marinus, Oceanicola nitratireducens, Oceanicola nanhaiensis, Oceanicola antarcticus and Oceanicola flagellatus, as Pseudooceanicola batsensis comb. nov., Pseudooceanicola marinus comb. nov., Pseudooceanicola nitratireducens comb. nov., Pseudooceanicola nanhaiensis comb. nov., Pseudooceanicola antarcticus comb. nov., and Pseudooceanicola flagellatus comb. nov.</title>
        <authorList>
            <person name="Lai Q."/>
            <person name="Li G."/>
            <person name="Liu X."/>
            <person name="Du Y."/>
            <person name="Sun F."/>
            <person name="Shao Z."/>
        </authorList>
    </citation>
    <scope>NUCLEOTIDE SEQUENCE [LARGE SCALE GENOMIC DNA]</scope>
    <source>
        <strain evidence="2 3">22II-s11g</strain>
    </source>
</reference>
<dbReference type="eggNOG" id="COG0154">
    <property type="taxonomic scope" value="Bacteria"/>
</dbReference>
<dbReference type="NCBIfam" id="NF005686">
    <property type="entry name" value="PRK07486.1"/>
    <property type="match status" value="1"/>
</dbReference>
<dbReference type="Proteomes" id="UP000030004">
    <property type="component" value="Unassembled WGS sequence"/>
</dbReference>
<name>A0A0A0EGS4_9RHOB</name>
<dbReference type="Pfam" id="PF01425">
    <property type="entry name" value="Amidase"/>
    <property type="match status" value="1"/>
</dbReference>
<dbReference type="STRING" id="1461694.ATO9_06210"/>
<dbReference type="OrthoDB" id="9777859at2"/>
<evidence type="ECO:0000313" key="2">
    <source>
        <dbReference type="EMBL" id="KGM49609.1"/>
    </source>
</evidence>
<evidence type="ECO:0000259" key="1">
    <source>
        <dbReference type="Pfam" id="PF01425"/>
    </source>
</evidence>
<dbReference type="EC" id="3.5.1.4" evidence="2"/>
<keyword evidence="2" id="KW-0378">Hydrolase</keyword>
<dbReference type="AlphaFoldDB" id="A0A0A0EGS4"/>
<evidence type="ECO:0000313" key="3">
    <source>
        <dbReference type="Proteomes" id="UP000030004"/>
    </source>
</evidence>
<gene>
    <name evidence="2" type="ORF">ATO9_06210</name>
</gene>
<dbReference type="SUPFAM" id="SSF75304">
    <property type="entry name" value="Amidase signature (AS) enzymes"/>
    <property type="match status" value="1"/>
</dbReference>
<dbReference type="EMBL" id="AQQX01000002">
    <property type="protein sequence ID" value="KGM49609.1"/>
    <property type="molecule type" value="Genomic_DNA"/>
</dbReference>
<dbReference type="InterPro" id="IPR023631">
    <property type="entry name" value="Amidase_dom"/>
</dbReference>
<keyword evidence="3" id="KW-1185">Reference proteome</keyword>
<protein>
    <submittedName>
        <fullName evidence="2">Amidase</fullName>
        <ecNumber evidence="2">3.5.1.4</ecNumber>
    </submittedName>
</protein>
<dbReference type="Gene3D" id="3.90.1300.10">
    <property type="entry name" value="Amidase signature (AS) domain"/>
    <property type="match status" value="1"/>
</dbReference>
<accession>A0A0A0EGS4</accession>
<dbReference type="PANTHER" id="PTHR11895">
    <property type="entry name" value="TRANSAMIDASE"/>
    <property type="match status" value="1"/>
</dbReference>